<proteinExistence type="predicted"/>
<accession>A0A2M8L3D1</accession>
<keyword evidence="1" id="KW-0472">Membrane</keyword>
<name>A0A2M8L3D1_9BACT</name>
<keyword evidence="1" id="KW-1133">Transmembrane helix</keyword>
<feature type="transmembrane region" description="Helical" evidence="1">
    <location>
        <begin position="5"/>
        <end position="24"/>
    </location>
</feature>
<feature type="transmembrane region" description="Helical" evidence="1">
    <location>
        <begin position="54"/>
        <end position="84"/>
    </location>
</feature>
<protein>
    <submittedName>
        <fullName evidence="2">Uncharacterized protein</fullName>
    </submittedName>
</protein>
<evidence type="ECO:0000313" key="3">
    <source>
        <dbReference type="Proteomes" id="UP000231474"/>
    </source>
</evidence>
<evidence type="ECO:0000256" key="1">
    <source>
        <dbReference type="SAM" id="Phobius"/>
    </source>
</evidence>
<feature type="non-terminal residue" evidence="2">
    <location>
        <position position="87"/>
    </location>
</feature>
<keyword evidence="1" id="KW-0812">Transmembrane</keyword>
<organism evidence="2 3">
    <name type="scientific">Candidatus Shapirobacteria bacterium CG10_big_fil_rev_8_21_14_0_10_40_9</name>
    <dbReference type="NCBI Taxonomy" id="1974888"/>
    <lineage>
        <taxon>Bacteria</taxon>
        <taxon>Candidatus Shapironibacteriota</taxon>
    </lineage>
</organism>
<dbReference type="AlphaFoldDB" id="A0A2M8L3D1"/>
<evidence type="ECO:0000313" key="2">
    <source>
        <dbReference type="EMBL" id="PJE67425.1"/>
    </source>
</evidence>
<feature type="non-terminal residue" evidence="2">
    <location>
        <position position="1"/>
    </location>
</feature>
<gene>
    <name evidence="2" type="ORF">COU95_02515</name>
</gene>
<sequence length="87" mass="10817">FLSPLIFFFLWTLLNRLYLGWFFWPEHFSLLTSNRAYPQKPFDLILNLAVRDNLFWVMFIAIFLGLIFTHRKEVFFFVFLYFFYLII</sequence>
<comment type="caution">
    <text evidence="2">The sequence shown here is derived from an EMBL/GenBank/DDBJ whole genome shotgun (WGS) entry which is preliminary data.</text>
</comment>
<dbReference type="Proteomes" id="UP000231474">
    <property type="component" value="Unassembled WGS sequence"/>
</dbReference>
<reference evidence="3" key="1">
    <citation type="submission" date="2017-09" db="EMBL/GenBank/DDBJ databases">
        <title>Depth-based differentiation of microbial function through sediment-hosted aquifers and enrichment of novel symbionts in the deep terrestrial subsurface.</title>
        <authorList>
            <person name="Probst A.J."/>
            <person name="Ladd B."/>
            <person name="Jarett J.K."/>
            <person name="Geller-Mcgrath D.E."/>
            <person name="Sieber C.M.K."/>
            <person name="Emerson J.B."/>
            <person name="Anantharaman K."/>
            <person name="Thomas B.C."/>
            <person name="Malmstrom R."/>
            <person name="Stieglmeier M."/>
            <person name="Klingl A."/>
            <person name="Woyke T."/>
            <person name="Ryan C.M."/>
            <person name="Banfield J.F."/>
        </authorList>
    </citation>
    <scope>NUCLEOTIDE SEQUENCE [LARGE SCALE GENOMIC DNA]</scope>
</reference>
<dbReference type="EMBL" id="PFEK01000048">
    <property type="protein sequence ID" value="PJE67425.1"/>
    <property type="molecule type" value="Genomic_DNA"/>
</dbReference>